<keyword evidence="5" id="KW-0539">Nucleus</keyword>
<comment type="subcellular location">
    <subcellularLocation>
        <location evidence="1">Nucleus</location>
    </subcellularLocation>
</comment>
<dbReference type="PANTHER" id="PTHR17204:SF25">
    <property type="entry name" value="RRM DOMAIN-CONTAINING PROTEIN"/>
    <property type="match status" value="1"/>
</dbReference>
<feature type="region of interest" description="Disordered" evidence="6">
    <location>
        <begin position="461"/>
        <end position="496"/>
    </location>
</feature>
<evidence type="ECO:0000256" key="3">
    <source>
        <dbReference type="ARBA" id="ARBA00022737"/>
    </source>
</evidence>
<feature type="compositionally biased region" description="Polar residues" evidence="6">
    <location>
        <begin position="27"/>
        <end position="42"/>
    </location>
</feature>
<feature type="region of interest" description="Disordered" evidence="6">
    <location>
        <begin position="158"/>
        <end position="202"/>
    </location>
</feature>
<feature type="compositionally biased region" description="Polar residues" evidence="6">
    <location>
        <begin position="608"/>
        <end position="625"/>
    </location>
</feature>
<dbReference type="InterPro" id="IPR011990">
    <property type="entry name" value="TPR-like_helical_dom_sf"/>
</dbReference>
<sequence length="1337" mass="152760">MAEDVPQNPTISPASDSDSNDEAQQKAELQTLETKLSSNPSNYHAHVQYIKFLRKMGELDTIHNRDQPMAEDVPQNPTTSLASDSDSDDEAQQKAELQTLETKLSSNPSNYDAHVQKAEHQTLKTKLSSNPSNYDAHVQYIKFLRKMGELDTIHNRDQPMAEDVPQNPTTSPASDLDSDDEAQQKAELQTLETKLSSNPSNYDAHDQYIKFLRKMGELDTIHNEDQPMAEDMPQNRTTSPASDSDSDDEAQQKVELQTLETKLSSNPSNYDAHVQPMAEDVPQNRTTSPVSDSDSDDEAKQKAELQTLETKLSSNLSNYDAHVQYIKFLRKMGELDTIHNGDQPMAEDVPQNRTTSPASDSDSNDEAQQKVELLNPRDEALLQPFQLRRSCPVCKVPEENERVRHNPQQRSAHGGRRAPKSYYISRFRFRFQRLSPAKSGAPNPRDKALLQPFQLRHSCPELDTIHNGDQPMAEDMPQNHTTSPASDSDSDDEAQQKVELQTLETKLSSNPSNYDAHVQYIKFLRKMGELDTIHNGDRPWRRTCPKILLHLSLPIQIPTTKPSRKQSSKPSRRSSPPTLPITSLMSRKMGELDTIHNGDQPMVEDVPQNHTTSPASDSNSNDEAQQKVELQTLETKLSSNPSNYDAYVQYIKFLRKMGELDTIHNGDQPMAEDVPQNPTTSPASDLDSDDEAQQKAELQTLETKLSSNPSNYNAHVQYIKFLRKMGELDTIHNGDQPMAEDVPQNRTTSPASDSDSDDEAQQKAELQTLETKLSSNPSNYNAHVQYIKFLRKMGELETIHNGDQPWWRTCPKTLLHLPLPIQILTTKPSRKRSSKPTRRSSPPTLPITTLMSRKMGELEKLRQAREAMSERFHLAPYMWQEWAKDEASFTTRSEAVDAIKKLYERGVFDFVSVSLWCDYLNFVQEYDPMMRDRSPTAISKARNLFERALGAAGGKVTLIKSTLSSLPTYFLSLFPIPAGVANRLEKLQRDFLWSGLGSEFKYHLVSWPKICEPVCSGGLAIRHLRRFNQALLVRGPYGVGLWKNIRREWESLSSKIHMQVGNGVRIQFWHDRWCGEEPLRLSYPELFAIAREKDASIADLVSFESGVMHWNLSFTRNVQDWELESLSTFMDRIYACPLKGEGEDHICWERLHTFSVKRYYQSLTPITSNLFPWKMIWKAKVPPRVAFLSWITSLGKALTIDNLRKRGLILQNWCCLCKSNGESVDHLFIHCPMATDMWWMVFGMFGVQWVMPRTIMDLFSCWSGQLRSHDTVLVWKMISHCLIWCLWHERSARHFEDSERHIHELKLFFFHTLFDWVLGSGAFSIHSILELIDLCKF</sequence>
<feature type="compositionally biased region" description="Polar residues" evidence="6">
    <location>
        <begin position="186"/>
        <end position="201"/>
    </location>
</feature>
<dbReference type="SUPFAM" id="SSF48452">
    <property type="entry name" value="TPR-like"/>
    <property type="match status" value="1"/>
</dbReference>
<dbReference type="GO" id="GO:0008380">
    <property type="term" value="P:RNA splicing"/>
    <property type="evidence" value="ECO:0007669"/>
    <property type="project" value="UniProtKB-KW"/>
</dbReference>
<dbReference type="EMBL" id="OIVN01002019">
    <property type="protein sequence ID" value="SPC99882.1"/>
    <property type="molecule type" value="Genomic_DNA"/>
</dbReference>
<feature type="region of interest" description="Disordered" evidence="6">
    <location>
        <begin position="338"/>
        <end position="369"/>
    </location>
</feature>
<evidence type="ECO:0000256" key="2">
    <source>
        <dbReference type="ARBA" id="ARBA00022664"/>
    </source>
</evidence>
<evidence type="ECO:0000256" key="5">
    <source>
        <dbReference type="ARBA" id="ARBA00023242"/>
    </source>
</evidence>
<dbReference type="InterPro" id="IPR026960">
    <property type="entry name" value="RVT-Znf"/>
</dbReference>
<dbReference type="PANTHER" id="PTHR17204">
    <property type="entry name" value="PRE-MRNA PROCESSING PROTEIN PRP39-RELATED"/>
    <property type="match status" value="1"/>
</dbReference>
<feature type="domain" description="Reverse transcriptase zinc-binding" evidence="7">
    <location>
        <begin position="1154"/>
        <end position="1238"/>
    </location>
</feature>
<feature type="compositionally biased region" description="Polar residues" evidence="6">
    <location>
        <begin position="7"/>
        <end position="17"/>
    </location>
</feature>
<evidence type="ECO:0000259" key="7">
    <source>
        <dbReference type="Pfam" id="PF13966"/>
    </source>
</evidence>
<evidence type="ECO:0000313" key="8">
    <source>
        <dbReference type="EMBL" id="SPC99882.1"/>
    </source>
</evidence>
<feature type="compositionally biased region" description="Polar residues" evidence="6">
    <location>
        <begin position="351"/>
        <end position="361"/>
    </location>
</feature>
<feature type="region of interest" description="Disordered" evidence="6">
    <location>
        <begin position="399"/>
        <end position="419"/>
    </location>
</feature>
<feature type="compositionally biased region" description="Polar residues" evidence="6">
    <location>
        <begin position="95"/>
        <end position="108"/>
    </location>
</feature>
<dbReference type="Pfam" id="PF23240">
    <property type="entry name" value="HAT_PRP39_N"/>
    <property type="match status" value="1"/>
</dbReference>
<organism evidence="8">
    <name type="scientific">Fagus sylvatica</name>
    <name type="common">Beechnut</name>
    <dbReference type="NCBI Taxonomy" id="28930"/>
    <lineage>
        <taxon>Eukaryota</taxon>
        <taxon>Viridiplantae</taxon>
        <taxon>Streptophyta</taxon>
        <taxon>Embryophyta</taxon>
        <taxon>Tracheophyta</taxon>
        <taxon>Spermatophyta</taxon>
        <taxon>Magnoliopsida</taxon>
        <taxon>eudicotyledons</taxon>
        <taxon>Gunneridae</taxon>
        <taxon>Pentapetalae</taxon>
        <taxon>rosids</taxon>
        <taxon>fabids</taxon>
        <taxon>Fagales</taxon>
        <taxon>Fagaceae</taxon>
        <taxon>Fagus</taxon>
    </lineage>
</organism>
<feature type="region of interest" description="Disordered" evidence="6">
    <location>
        <begin position="225"/>
        <end position="303"/>
    </location>
</feature>
<evidence type="ECO:0000256" key="1">
    <source>
        <dbReference type="ARBA" id="ARBA00004123"/>
    </source>
</evidence>
<proteinExistence type="predicted"/>
<feature type="region of interest" description="Disordered" evidence="6">
    <location>
        <begin position="1"/>
        <end position="43"/>
    </location>
</feature>
<keyword evidence="3" id="KW-0677">Repeat</keyword>
<keyword evidence="4" id="KW-0508">mRNA splicing</keyword>
<feature type="region of interest" description="Disordered" evidence="6">
    <location>
        <begin position="65"/>
        <end position="108"/>
    </location>
</feature>
<evidence type="ECO:0000256" key="6">
    <source>
        <dbReference type="SAM" id="MobiDB-lite"/>
    </source>
</evidence>
<name>A0A2N9GJU0_FAGSY</name>
<evidence type="ECO:0000256" key="4">
    <source>
        <dbReference type="ARBA" id="ARBA00023187"/>
    </source>
</evidence>
<protein>
    <recommendedName>
        <fullName evidence="7">Reverse transcriptase zinc-binding domain-containing protein</fullName>
    </recommendedName>
</protein>
<dbReference type="Pfam" id="PF13966">
    <property type="entry name" value="zf-RVT"/>
    <property type="match status" value="1"/>
</dbReference>
<reference evidence="8" key="1">
    <citation type="submission" date="2018-02" db="EMBL/GenBank/DDBJ databases">
        <authorList>
            <person name="Cohen D.B."/>
            <person name="Kent A.D."/>
        </authorList>
    </citation>
    <scope>NUCLEOTIDE SEQUENCE</scope>
</reference>
<feature type="compositionally biased region" description="Basic residues" evidence="6">
    <location>
        <begin position="828"/>
        <end position="838"/>
    </location>
</feature>
<feature type="region of interest" description="Disordered" evidence="6">
    <location>
        <begin position="826"/>
        <end position="845"/>
    </location>
</feature>
<dbReference type="SUPFAM" id="SSF48439">
    <property type="entry name" value="Protein prenylyltransferase"/>
    <property type="match status" value="2"/>
</dbReference>
<accession>A0A2N9GJU0</accession>
<feature type="region of interest" description="Disordered" evidence="6">
    <location>
        <begin position="663"/>
        <end position="694"/>
    </location>
</feature>
<feature type="region of interest" description="Disordered" evidence="6">
    <location>
        <begin position="555"/>
        <end position="625"/>
    </location>
</feature>
<feature type="compositionally biased region" description="Basic residues" evidence="6">
    <location>
        <begin position="562"/>
        <end position="572"/>
    </location>
</feature>
<dbReference type="GO" id="GO:0005634">
    <property type="term" value="C:nucleus"/>
    <property type="evidence" value="ECO:0007669"/>
    <property type="project" value="UniProtKB-SubCell"/>
</dbReference>
<gene>
    <name evidence="8" type="ORF">FSB_LOCUS27764</name>
</gene>
<keyword evidence="2" id="KW-0507">mRNA processing</keyword>
<feature type="compositionally biased region" description="Polar residues" evidence="6">
    <location>
        <begin position="254"/>
        <end position="269"/>
    </location>
</feature>
<dbReference type="GO" id="GO:0006397">
    <property type="term" value="P:mRNA processing"/>
    <property type="evidence" value="ECO:0007669"/>
    <property type="project" value="UniProtKB-KW"/>
</dbReference>
<dbReference type="Gene3D" id="1.25.40.10">
    <property type="entry name" value="Tetratricopeptide repeat domain"/>
    <property type="match status" value="1"/>
</dbReference>
<feature type="region of interest" description="Disordered" evidence="6">
    <location>
        <begin position="731"/>
        <end position="764"/>
    </location>
</feature>